<protein>
    <submittedName>
        <fullName evidence="2">Uncharacterized protein</fullName>
    </submittedName>
</protein>
<evidence type="ECO:0000313" key="2">
    <source>
        <dbReference type="EMBL" id="OCB72878.1"/>
    </source>
</evidence>
<dbReference type="RefSeq" id="WP_066325731.1">
    <property type="nucleotide sequence ID" value="NZ_BJVF01000009.1"/>
</dbReference>
<dbReference type="Proteomes" id="UP000321579">
    <property type="component" value="Unassembled WGS sequence"/>
</dbReference>
<comment type="caution">
    <text evidence="2">The sequence shown here is derived from an EMBL/GenBank/DDBJ whole genome shotgun (WGS) entry which is preliminary data.</text>
</comment>
<dbReference type="OrthoDB" id="788622at2"/>
<reference evidence="2" key="2">
    <citation type="submission" date="2016-03" db="EMBL/GenBank/DDBJ databases">
        <authorList>
            <person name="Ploux O."/>
        </authorList>
    </citation>
    <scope>NUCLEOTIDE SEQUENCE</scope>
    <source>
        <strain evidence="2">NBRC 105008</strain>
    </source>
</reference>
<gene>
    <name evidence="2" type="ORF">FBGL_04465</name>
    <name evidence="1" type="ORF">FGL01_28690</name>
    <name evidence="3" type="ORF">SAMN05192550_3116</name>
</gene>
<evidence type="ECO:0000313" key="6">
    <source>
        <dbReference type="Proteomes" id="UP000321579"/>
    </source>
</evidence>
<dbReference type="AlphaFoldDB" id="A0A1B9DT58"/>
<sequence>MEKLFSKEELDEIQKNAADNFEYYWNVVVIDGQSNEKTIKTISKHKHLVFVIGNTDTGFNHLNDRHGYFSFQNFWIQNNEMKFKLDNPSKFHPKMMPIIDYVKIADAIFCHENKNVTKNHSPDLFDKYTGVHLFEEGFQEKYHLITYKDTKIVHTMFPDKKKYNKKVRFKYGKGIVTTKLKYTPADSYNDLLVPYENKDKITVYSILIRKFYNEKVERFIIQQHDSEGNPETHYILGERDFENFESFNRETLNLFQTADLGELEDIMAQIEKSKK</sequence>
<reference evidence="3 5" key="3">
    <citation type="submission" date="2016-10" db="EMBL/GenBank/DDBJ databases">
        <authorList>
            <person name="Varghese N."/>
            <person name="Submissions S."/>
        </authorList>
    </citation>
    <scope>NUCLEOTIDE SEQUENCE [LARGE SCALE GENOMIC DNA]</scope>
    <source>
        <strain evidence="3 5">Gm-149</strain>
    </source>
</reference>
<dbReference type="EMBL" id="BJVF01000009">
    <property type="protein sequence ID" value="GEL12130.1"/>
    <property type="molecule type" value="Genomic_DNA"/>
</dbReference>
<name>A0A1B9DT58_9FLAO</name>
<dbReference type="Proteomes" id="UP000093226">
    <property type="component" value="Unassembled WGS sequence"/>
</dbReference>
<reference evidence="1 6" key="4">
    <citation type="submission" date="2019-07" db="EMBL/GenBank/DDBJ databases">
        <title>Whole genome shotgun sequence of Flavobacterium glycines NBRC 105008.</title>
        <authorList>
            <person name="Hosoyama A."/>
            <person name="Uohara A."/>
            <person name="Ohji S."/>
            <person name="Ichikawa N."/>
        </authorList>
    </citation>
    <scope>NUCLEOTIDE SEQUENCE [LARGE SCALE GENOMIC DNA]</scope>
    <source>
        <strain evidence="1 6">NBRC 105008</strain>
    </source>
</reference>
<keyword evidence="5" id="KW-1185">Reference proteome</keyword>
<reference evidence="4" key="1">
    <citation type="submission" date="2016-03" db="EMBL/GenBank/DDBJ databases">
        <title>Draft genome sequence of Paenibacillus glacialis DSM 22343.</title>
        <authorList>
            <person name="Shin S.-K."/>
            <person name="Yi H."/>
        </authorList>
    </citation>
    <scope>NUCLEOTIDE SEQUENCE [LARGE SCALE GENOMIC DNA]</scope>
    <source>
        <strain evidence="4">NBRC 105008</strain>
    </source>
</reference>
<organism evidence="2 4">
    <name type="scientific">Flavobacterium glycines</name>
    <dbReference type="NCBI Taxonomy" id="551990"/>
    <lineage>
        <taxon>Bacteria</taxon>
        <taxon>Pseudomonadati</taxon>
        <taxon>Bacteroidota</taxon>
        <taxon>Flavobacteriia</taxon>
        <taxon>Flavobacteriales</taxon>
        <taxon>Flavobacteriaceae</taxon>
        <taxon>Flavobacterium</taxon>
    </lineage>
</organism>
<evidence type="ECO:0000313" key="5">
    <source>
        <dbReference type="Proteomes" id="UP000182367"/>
    </source>
</evidence>
<dbReference type="EMBL" id="LVEO01000009">
    <property type="protein sequence ID" value="OCB72878.1"/>
    <property type="molecule type" value="Genomic_DNA"/>
</dbReference>
<evidence type="ECO:0000313" key="4">
    <source>
        <dbReference type="Proteomes" id="UP000093226"/>
    </source>
</evidence>
<evidence type="ECO:0000313" key="3">
    <source>
        <dbReference type="EMBL" id="SDJ97527.1"/>
    </source>
</evidence>
<proteinExistence type="predicted"/>
<dbReference type="EMBL" id="FNEO01000009">
    <property type="protein sequence ID" value="SDJ97527.1"/>
    <property type="molecule type" value="Genomic_DNA"/>
</dbReference>
<accession>A0A1B9DT58</accession>
<dbReference type="Proteomes" id="UP000182367">
    <property type="component" value="Unassembled WGS sequence"/>
</dbReference>
<evidence type="ECO:0000313" key="1">
    <source>
        <dbReference type="EMBL" id="GEL12130.1"/>
    </source>
</evidence>